<organism evidence="16 17">
    <name type="scientific">Pararhizobium antarcticum</name>
    <dbReference type="NCBI Taxonomy" id="1798805"/>
    <lineage>
        <taxon>Bacteria</taxon>
        <taxon>Pseudomonadati</taxon>
        <taxon>Pseudomonadota</taxon>
        <taxon>Alphaproteobacteria</taxon>
        <taxon>Hyphomicrobiales</taxon>
        <taxon>Rhizobiaceae</taxon>
        <taxon>Rhizobium/Agrobacterium group</taxon>
        <taxon>Pararhizobium</taxon>
    </lineage>
</organism>
<keyword evidence="12" id="KW-0067">ATP-binding</keyword>
<dbReference type="InterPro" id="IPR000014">
    <property type="entry name" value="PAS"/>
</dbReference>
<dbReference type="EMBL" id="LSRP01000001">
    <property type="protein sequence ID" value="OJG01361.1"/>
    <property type="molecule type" value="Genomic_DNA"/>
</dbReference>
<dbReference type="InterPro" id="IPR003018">
    <property type="entry name" value="GAF"/>
</dbReference>
<dbReference type="Pfam" id="PF08447">
    <property type="entry name" value="PAS_3"/>
    <property type="match status" value="1"/>
</dbReference>
<dbReference type="CDD" id="cd00130">
    <property type="entry name" value="PAS"/>
    <property type="match status" value="1"/>
</dbReference>
<keyword evidence="5" id="KW-0597">Phosphoprotein</keyword>
<dbReference type="GO" id="GO:0005524">
    <property type="term" value="F:ATP binding"/>
    <property type="evidence" value="ECO:0007669"/>
    <property type="project" value="UniProtKB-KW"/>
</dbReference>
<keyword evidence="4" id="KW-0600">Photoreceptor protein</keyword>
<dbReference type="InterPro" id="IPR036890">
    <property type="entry name" value="HATPase_C_sf"/>
</dbReference>
<dbReference type="InterPro" id="IPR013655">
    <property type="entry name" value="PAS_fold_3"/>
</dbReference>
<dbReference type="OrthoDB" id="341208at2"/>
<evidence type="ECO:0000256" key="3">
    <source>
        <dbReference type="ARBA" id="ARBA00021740"/>
    </source>
</evidence>
<keyword evidence="17" id="KW-1185">Reference proteome</keyword>
<protein>
    <recommendedName>
        <fullName evidence="3">Blue-light-activated histidine kinase</fullName>
        <ecNumber evidence="2">2.7.13.3</ecNumber>
    </recommendedName>
</protein>
<dbReference type="SMART" id="SM00065">
    <property type="entry name" value="GAF"/>
    <property type="match status" value="2"/>
</dbReference>
<comment type="caution">
    <text evidence="16">The sequence shown here is derived from an EMBL/GenBank/DDBJ whole genome shotgun (WGS) entry which is preliminary data.</text>
</comment>
<dbReference type="Gene3D" id="3.30.565.10">
    <property type="entry name" value="Histidine kinase-like ATPase, C-terminal domain"/>
    <property type="match status" value="1"/>
</dbReference>
<evidence type="ECO:0000256" key="14">
    <source>
        <dbReference type="ARBA" id="ARBA00023170"/>
    </source>
</evidence>
<dbReference type="Pfam" id="PF07536">
    <property type="entry name" value="HWE_HK"/>
    <property type="match status" value="1"/>
</dbReference>
<dbReference type="GO" id="GO:0009881">
    <property type="term" value="F:photoreceptor activity"/>
    <property type="evidence" value="ECO:0007669"/>
    <property type="project" value="UniProtKB-KW"/>
</dbReference>
<keyword evidence="14" id="KW-0675">Receptor</keyword>
<dbReference type="InterPro" id="IPR001610">
    <property type="entry name" value="PAC"/>
</dbReference>
<dbReference type="GO" id="GO:0004673">
    <property type="term" value="F:protein histidine kinase activity"/>
    <property type="evidence" value="ECO:0007669"/>
    <property type="project" value="UniProtKB-EC"/>
</dbReference>
<sequence length="691" mass="75732">MQKSARYTGRHGSALTPFKIEIALFPLLEEPEAVHQKRLEALEAYDILDTPQEPEFDDIVLVATALCKTPVALVSLVELGRQWFKARIGFEACETPIGQSVCAHALGRQDTLIIPDLTTDPRTRDNTLVTENPHIRFYAGAPLITPGGVVIGTLCVIDTEIRPAGLDDAQRKALEALARQVILLLEARRMSRRKDELFRRQKNIASTIRTSAIKTVAAQEAGRIGTYEIDIATGNVKVSAEACRIFGLPHADSYPAATIEAMIVAEDQGRQSNSESRRTGDAETDVEYRIGTPDRGIRWISRHATFERDADGKPLRMLGTVQDITAQKRSIARSAALLDLGDRLRDLEDIEAMALVASDLMAKALDASRAGFGIVDLPSESVMIQPEWCAPGVDSLVGLHHFRSYGSFIDDLKEGATVVVTDVLTDARTAKNAKALTDLGVRVLVNLPIFDHGKFSLVVFVHHSTPYAWSDEELSFVRSVGNRIQSALTRLQAETDQDLLNQEIGHRLKNTFAMVQAIASQTLRPVAERDHVLNFEKRLQALSRAHDTLLAQNWMGADVSALVTGSIETLGLADRFDISGPVFSFGPRSSLSLSLLVHELTTNALKYGALSNPTGRVAIDWSIEGQGDNATFRFRWSEQGGPPAQQPQTKGFGSRLINMGLSGTGDVVASYQHSGYRVEMTAIVFQLQHAK</sequence>
<dbReference type="AlphaFoldDB" id="A0A657LY41"/>
<evidence type="ECO:0000313" key="17">
    <source>
        <dbReference type="Proteomes" id="UP000182661"/>
    </source>
</evidence>
<evidence type="ECO:0000256" key="13">
    <source>
        <dbReference type="ARBA" id="ARBA00022991"/>
    </source>
</evidence>
<keyword evidence="13" id="KW-0157">Chromophore</keyword>
<keyword evidence="7" id="KW-0285">Flavoprotein</keyword>
<accession>A0A657LY41</accession>
<dbReference type="PANTHER" id="PTHR43102">
    <property type="entry name" value="SLR1143 PROTEIN"/>
    <property type="match status" value="1"/>
</dbReference>
<evidence type="ECO:0000256" key="9">
    <source>
        <dbReference type="ARBA" id="ARBA00022679"/>
    </source>
</evidence>
<evidence type="ECO:0000256" key="11">
    <source>
        <dbReference type="ARBA" id="ARBA00022777"/>
    </source>
</evidence>
<dbReference type="Gene3D" id="3.30.450.20">
    <property type="entry name" value="PAS domain"/>
    <property type="match status" value="1"/>
</dbReference>
<dbReference type="Gene3D" id="2.10.70.100">
    <property type="match status" value="1"/>
</dbReference>
<keyword evidence="9" id="KW-0808">Transferase</keyword>
<dbReference type="PANTHER" id="PTHR43102:SF2">
    <property type="entry name" value="GAF DOMAIN-CONTAINING PROTEIN"/>
    <property type="match status" value="1"/>
</dbReference>
<evidence type="ECO:0000256" key="1">
    <source>
        <dbReference type="ARBA" id="ARBA00000085"/>
    </source>
</evidence>
<dbReference type="Pfam" id="PF01590">
    <property type="entry name" value="GAF"/>
    <property type="match status" value="2"/>
</dbReference>
<dbReference type="Proteomes" id="UP000182661">
    <property type="component" value="Unassembled WGS sequence"/>
</dbReference>
<dbReference type="InterPro" id="IPR035965">
    <property type="entry name" value="PAS-like_dom_sf"/>
</dbReference>
<keyword evidence="8" id="KW-0288">FMN</keyword>
<dbReference type="Gene3D" id="3.30.450.40">
    <property type="match status" value="2"/>
</dbReference>
<dbReference type="InterPro" id="IPR000700">
    <property type="entry name" value="PAS-assoc_C"/>
</dbReference>
<comment type="catalytic activity">
    <reaction evidence="1">
        <text>ATP + protein L-histidine = ADP + protein N-phospho-L-histidine.</text>
        <dbReference type="EC" id="2.7.13.3"/>
    </reaction>
</comment>
<dbReference type="PROSITE" id="PS50113">
    <property type="entry name" value="PAC"/>
    <property type="match status" value="1"/>
</dbReference>
<evidence type="ECO:0000256" key="2">
    <source>
        <dbReference type="ARBA" id="ARBA00012438"/>
    </source>
</evidence>
<dbReference type="InterPro" id="IPR011102">
    <property type="entry name" value="Sig_transdc_His_kinase_HWE"/>
</dbReference>
<dbReference type="SMART" id="SM00086">
    <property type="entry name" value="PAC"/>
    <property type="match status" value="1"/>
</dbReference>
<proteinExistence type="predicted"/>
<dbReference type="SMART" id="SM00911">
    <property type="entry name" value="HWE_HK"/>
    <property type="match status" value="1"/>
</dbReference>
<keyword evidence="10" id="KW-0547">Nucleotide-binding</keyword>
<reference evidence="16 17" key="1">
    <citation type="submission" date="2016-02" db="EMBL/GenBank/DDBJ databases">
        <title>Genome sequencing of a beta-galactosidase producing bacteria Rhizobium sp. 59.</title>
        <authorList>
            <person name="Wang D."/>
            <person name="Kot W."/>
            <person name="Qin Y."/>
            <person name="Hansen L."/>
            <person name="Naqvi K."/>
            <person name="Rensing C."/>
        </authorList>
    </citation>
    <scope>NUCLEOTIDE SEQUENCE [LARGE SCALE GENOMIC DNA]</scope>
    <source>
        <strain evidence="16 17">59</strain>
    </source>
</reference>
<evidence type="ECO:0000256" key="5">
    <source>
        <dbReference type="ARBA" id="ARBA00022553"/>
    </source>
</evidence>
<evidence type="ECO:0000256" key="7">
    <source>
        <dbReference type="ARBA" id="ARBA00022630"/>
    </source>
</evidence>
<evidence type="ECO:0000259" key="15">
    <source>
        <dbReference type="PROSITE" id="PS50113"/>
    </source>
</evidence>
<feature type="domain" description="PAC" evidence="15">
    <location>
        <begin position="284"/>
        <end position="336"/>
    </location>
</feature>
<evidence type="ECO:0000256" key="10">
    <source>
        <dbReference type="ARBA" id="ARBA00022741"/>
    </source>
</evidence>
<name>A0A657LY41_9HYPH</name>
<keyword evidence="11" id="KW-0418">Kinase</keyword>
<dbReference type="SUPFAM" id="SSF55785">
    <property type="entry name" value="PYP-like sensor domain (PAS domain)"/>
    <property type="match status" value="1"/>
</dbReference>
<dbReference type="EC" id="2.7.13.3" evidence="2"/>
<dbReference type="SUPFAM" id="SSF55781">
    <property type="entry name" value="GAF domain-like"/>
    <property type="match status" value="2"/>
</dbReference>
<keyword evidence="6" id="KW-0716">Sensory transduction</keyword>
<evidence type="ECO:0000313" key="16">
    <source>
        <dbReference type="EMBL" id="OJG01361.1"/>
    </source>
</evidence>
<dbReference type="InterPro" id="IPR029016">
    <property type="entry name" value="GAF-like_dom_sf"/>
</dbReference>
<evidence type="ECO:0000256" key="8">
    <source>
        <dbReference type="ARBA" id="ARBA00022643"/>
    </source>
</evidence>
<gene>
    <name evidence="16" type="ORF">AX760_00100</name>
</gene>
<evidence type="ECO:0000256" key="12">
    <source>
        <dbReference type="ARBA" id="ARBA00022840"/>
    </source>
</evidence>
<evidence type="ECO:0000256" key="4">
    <source>
        <dbReference type="ARBA" id="ARBA00022543"/>
    </source>
</evidence>
<evidence type="ECO:0000256" key="6">
    <source>
        <dbReference type="ARBA" id="ARBA00022606"/>
    </source>
</evidence>